<dbReference type="NCBIfam" id="TIGR02937">
    <property type="entry name" value="sigma70-ECF"/>
    <property type="match status" value="1"/>
</dbReference>
<evidence type="ECO:0000259" key="6">
    <source>
        <dbReference type="Pfam" id="PF08281"/>
    </source>
</evidence>
<keyword evidence="3" id="KW-0731">Sigma factor</keyword>
<evidence type="ECO:0000256" key="3">
    <source>
        <dbReference type="ARBA" id="ARBA00023082"/>
    </source>
</evidence>
<dbReference type="Pfam" id="PF08281">
    <property type="entry name" value="Sigma70_r4_2"/>
    <property type="match status" value="1"/>
</dbReference>
<protein>
    <recommendedName>
        <fullName evidence="8">RNA polymerase ECF-type sigma factor</fullName>
    </recommendedName>
</protein>
<evidence type="ECO:0000259" key="5">
    <source>
        <dbReference type="Pfam" id="PF04542"/>
    </source>
</evidence>
<dbReference type="InterPro" id="IPR013324">
    <property type="entry name" value="RNA_pol_sigma_r3/r4-like"/>
</dbReference>
<dbReference type="SUPFAM" id="SSF88659">
    <property type="entry name" value="Sigma3 and sigma4 domains of RNA polymerase sigma factors"/>
    <property type="match status" value="1"/>
</dbReference>
<evidence type="ECO:0000256" key="4">
    <source>
        <dbReference type="ARBA" id="ARBA00023163"/>
    </source>
</evidence>
<dbReference type="EMBL" id="UOEP01000088">
    <property type="protein sequence ID" value="VAW18494.1"/>
    <property type="molecule type" value="Genomic_DNA"/>
</dbReference>
<dbReference type="Gene3D" id="1.10.10.10">
    <property type="entry name" value="Winged helix-like DNA-binding domain superfamily/Winged helix DNA-binding domain"/>
    <property type="match status" value="1"/>
</dbReference>
<evidence type="ECO:0000256" key="2">
    <source>
        <dbReference type="ARBA" id="ARBA00023015"/>
    </source>
</evidence>
<reference evidence="7" key="1">
    <citation type="submission" date="2018-06" db="EMBL/GenBank/DDBJ databases">
        <authorList>
            <person name="Zhirakovskaya E."/>
        </authorList>
    </citation>
    <scope>NUCLEOTIDE SEQUENCE</scope>
</reference>
<accession>A0A3B0UDB3</accession>
<comment type="similarity">
    <text evidence="1">Belongs to the sigma-70 factor family. ECF subfamily.</text>
</comment>
<dbReference type="InterPro" id="IPR007627">
    <property type="entry name" value="RNA_pol_sigma70_r2"/>
</dbReference>
<evidence type="ECO:0000313" key="7">
    <source>
        <dbReference type="EMBL" id="VAW18494.1"/>
    </source>
</evidence>
<keyword evidence="2" id="KW-0805">Transcription regulation</keyword>
<proteinExistence type="inferred from homology"/>
<feature type="domain" description="RNA polymerase sigma-70 region 2" evidence="5">
    <location>
        <begin position="42"/>
        <end position="104"/>
    </location>
</feature>
<dbReference type="SUPFAM" id="SSF88946">
    <property type="entry name" value="Sigma2 domain of RNA polymerase sigma factors"/>
    <property type="match status" value="1"/>
</dbReference>
<feature type="domain" description="RNA polymerase sigma factor 70 region 4 type 2" evidence="6">
    <location>
        <begin position="143"/>
        <end position="194"/>
    </location>
</feature>
<dbReference type="Gene3D" id="1.10.1740.10">
    <property type="match status" value="1"/>
</dbReference>
<dbReference type="InterPro" id="IPR013325">
    <property type="entry name" value="RNA_pol_sigma_r2"/>
</dbReference>
<dbReference type="GO" id="GO:0003677">
    <property type="term" value="F:DNA binding"/>
    <property type="evidence" value="ECO:0007669"/>
    <property type="project" value="InterPro"/>
</dbReference>
<dbReference type="Pfam" id="PF04542">
    <property type="entry name" value="Sigma70_r2"/>
    <property type="match status" value="1"/>
</dbReference>
<dbReference type="InterPro" id="IPR013249">
    <property type="entry name" value="RNA_pol_sigma70_r4_t2"/>
</dbReference>
<evidence type="ECO:0000256" key="1">
    <source>
        <dbReference type="ARBA" id="ARBA00010641"/>
    </source>
</evidence>
<evidence type="ECO:0008006" key="8">
    <source>
        <dbReference type="Google" id="ProtNLM"/>
    </source>
</evidence>
<dbReference type="InterPro" id="IPR014284">
    <property type="entry name" value="RNA_pol_sigma-70_dom"/>
</dbReference>
<dbReference type="GO" id="GO:0006352">
    <property type="term" value="P:DNA-templated transcription initiation"/>
    <property type="evidence" value="ECO:0007669"/>
    <property type="project" value="InterPro"/>
</dbReference>
<dbReference type="CDD" id="cd06171">
    <property type="entry name" value="Sigma70_r4"/>
    <property type="match status" value="1"/>
</dbReference>
<keyword evidence="4" id="KW-0804">Transcription</keyword>
<organism evidence="7">
    <name type="scientific">hydrothermal vent metagenome</name>
    <dbReference type="NCBI Taxonomy" id="652676"/>
    <lineage>
        <taxon>unclassified sequences</taxon>
        <taxon>metagenomes</taxon>
        <taxon>ecological metagenomes</taxon>
    </lineage>
</organism>
<dbReference type="PANTHER" id="PTHR43133:SF46">
    <property type="entry name" value="RNA POLYMERASE SIGMA-70 FACTOR ECF SUBFAMILY"/>
    <property type="match status" value="1"/>
</dbReference>
<dbReference type="GO" id="GO:0016987">
    <property type="term" value="F:sigma factor activity"/>
    <property type="evidence" value="ECO:0007669"/>
    <property type="project" value="UniProtKB-KW"/>
</dbReference>
<dbReference type="InterPro" id="IPR039425">
    <property type="entry name" value="RNA_pol_sigma-70-like"/>
</dbReference>
<sequence length="221" mass="25976">MFTISLVSITFSELMVQLTEHTDDQVLWKNIKAGGEPYFNLLFKRYYSDLYYYGIKIIPIPDFVKECIQEVFIRIWETRKSLGDVKNIKSYLIVSIRRMILSKKKDVKEKQAIEIGQIENYPFLFIENEFVKQEEISDEVRHVLLSAINSLTIKQRELVMLFFYHGLSYTEISQVIGVNLQSVRNLMHRTLTKLRKSVGKKITKPMSNLVFFLFSSAIVKK</sequence>
<gene>
    <name evidence="7" type="ORF">MNBD_BACTEROID01-2241</name>
</gene>
<dbReference type="InterPro" id="IPR036388">
    <property type="entry name" value="WH-like_DNA-bd_sf"/>
</dbReference>
<name>A0A3B0UDB3_9ZZZZ</name>
<dbReference type="PANTHER" id="PTHR43133">
    <property type="entry name" value="RNA POLYMERASE ECF-TYPE SIGMA FACTO"/>
    <property type="match status" value="1"/>
</dbReference>
<dbReference type="AlphaFoldDB" id="A0A3B0UDB3"/>